<dbReference type="InterPro" id="IPR024862">
    <property type="entry name" value="TRPV"/>
</dbReference>
<accession>A0A835YQC1</accession>
<evidence type="ECO:0008006" key="8">
    <source>
        <dbReference type="Google" id="ProtNLM"/>
    </source>
</evidence>
<dbReference type="EMBL" id="JAFCMP010000228">
    <property type="protein sequence ID" value="KAG5182653.1"/>
    <property type="molecule type" value="Genomic_DNA"/>
</dbReference>
<reference evidence="5" key="1">
    <citation type="submission" date="2021-02" db="EMBL/GenBank/DDBJ databases">
        <title>First Annotated Genome of the Yellow-green Alga Tribonema minus.</title>
        <authorList>
            <person name="Mahan K.M."/>
        </authorList>
    </citation>
    <scope>NUCLEOTIDE SEQUENCE</scope>
    <source>
        <strain evidence="5">UTEX B ZZ1240</strain>
    </source>
</reference>
<keyword evidence="1" id="KW-0677">Repeat</keyword>
<comment type="caution">
    <text evidence="5">The sequence shown here is derived from an EMBL/GenBank/DDBJ whole genome shotgun (WGS) entry which is preliminary data.</text>
</comment>
<keyword evidence="7" id="KW-1185">Reference proteome</keyword>
<keyword evidence="4" id="KW-0732">Signal</keyword>
<feature type="compositionally biased region" description="Low complexity" evidence="2">
    <location>
        <begin position="233"/>
        <end position="247"/>
    </location>
</feature>
<feature type="transmembrane region" description="Helical" evidence="3">
    <location>
        <begin position="99"/>
        <end position="123"/>
    </location>
</feature>
<dbReference type="PANTHER" id="PTHR10582">
    <property type="entry name" value="TRANSIENT RECEPTOR POTENTIAL ION CHANNEL PROTEIN"/>
    <property type="match status" value="1"/>
</dbReference>
<evidence type="ECO:0000256" key="1">
    <source>
        <dbReference type="ARBA" id="ARBA00022737"/>
    </source>
</evidence>
<keyword evidence="3" id="KW-1133">Transmembrane helix</keyword>
<dbReference type="Proteomes" id="UP000664859">
    <property type="component" value="Unassembled WGS sequence"/>
</dbReference>
<evidence type="ECO:0000313" key="7">
    <source>
        <dbReference type="Proteomes" id="UP000664859"/>
    </source>
</evidence>
<feature type="region of interest" description="Disordered" evidence="2">
    <location>
        <begin position="169"/>
        <end position="194"/>
    </location>
</feature>
<dbReference type="GO" id="GO:0005216">
    <property type="term" value="F:monoatomic ion channel activity"/>
    <property type="evidence" value="ECO:0007669"/>
    <property type="project" value="InterPro"/>
</dbReference>
<dbReference type="AlphaFoldDB" id="A0A835YQC1"/>
<keyword evidence="3" id="KW-0812">Transmembrane</keyword>
<dbReference type="GO" id="GO:0005886">
    <property type="term" value="C:plasma membrane"/>
    <property type="evidence" value="ECO:0007669"/>
    <property type="project" value="TreeGrafter"/>
</dbReference>
<dbReference type="EMBL" id="JAFCMP010000513">
    <property type="protein sequence ID" value="KAG5178693.1"/>
    <property type="molecule type" value="Genomic_DNA"/>
</dbReference>
<sequence>MISLSPCAAVSALRLFLVILLLALLGFANAFYAILGKEGSGAVDCSTVQDGDLQELCQANEPPGSFATPWRAIRTTLAYVFGDFDLAALDDGPTPVLLSLLWCALMVVLPVLLLNLIIAVLNASYVRLDGCKLAELRLQQTSIMLEMLHGRLKSVLDDHPYVHVLKPAAKPVQGGPADPANGTEAPSGSKAKVSEAQQDYIENMEGYGLLLQEMGEANASRLLQRQRRRRAMKAAQAAKRSNAAPMS</sequence>
<feature type="signal peptide" evidence="4">
    <location>
        <begin position="1"/>
        <end position="30"/>
    </location>
</feature>
<evidence type="ECO:0000256" key="2">
    <source>
        <dbReference type="SAM" id="MobiDB-lite"/>
    </source>
</evidence>
<name>A0A835YQC1_9STRA</name>
<protein>
    <recommendedName>
        <fullName evidence="8">Ion transport domain-containing protein</fullName>
    </recommendedName>
</protein>
<feature type="chain" id="PRO_5036240410" description="Ion transport domain-containing protein" evidence="4">
    <location>
        <begin position="31"/>
        <end position="247"/>
    </location>
</feature>
<gene>
    <name evidence="5" type="ORF">JKP88DRAFT_247960</name>
    <name evidence="6" type="ORF">JKP88DRAFT_255888</name>
</gene>
<dbReference type="PANTHER" id="PTHR10582:SF2">
    <property type="entry name" value="INACTIVE"/>
    <property type="match status" value="1"/>
</dbReference>
<evidence type="ECO:0000313" key="6">
    <source>
        <dbReference type="EMBL" id="KAG5182653.1"/>
    </source>
</evidence>
<organism evidence="5 7">
    <name type="scientific">Tribonema minus</name>
    <dbReference type="NCBI Taxonomy" id="303371"/>
    <lineage>
        <taxon>Eukaryota</taxon>
        <taxon>Sar</taxon>
        <taxon>Stramenopiles</taxon>
        <taxon>Ochrophyta</taxon>
        <taxon>PX clade</taxon>
        <taxon>Xanthophyceae</taxon>
        <taxon>Tribonematales</taxon>
        <taxon>Tribonemataceae</taxon>
        <taxon>Tribonema</taxon>
    </lineage>
</organism>
<evidence type="ECO:0000313" key="5">
    <source>
        <dbReference type="EMBL" id="KAG5178693.1"/>
    </source>
</evidence>
<evidence type="ECO:0000256" key="4">
    <source>
        <dbReference type="SAM" id="SignalP"/>
    </source>
</evidence>
<feature type="region of interest" description="Disordered" evidence="2">
    <location>
        <begin position="221"/>
        <end position="247"/>
    </location>
</feature>
<keyword evidence="3" id="KW-0472">Membrane</keyword>
<dbReference type="GO" id="GO:0098703">
    <property type="term" value="P:calcium ion import across plasma membrane"/>
    <property type="evidence" value="ECO:0007669"/>
    <property type="project" value="TreeGrafter"/>
</dbReference>
<evidence type="ECO:0000256" key="3">
    <source>
        <dbReference type="SAM" id="Phobius"/>
    </source>
</evidence>
<proteinExistence type="predicted"/>